<dbReference type="AlphaFoldDB" id="A0A927IZN2"/>
<dbReference type="Proteomes" id="UP000610846">
    <property type="component" value="Unassembled WGS sequence"/>
</dbReference>
<protein>
    <submittedName>
        <fullName evidence="6">Threonine aldolase</fullName>
    </submittedName>
</protein>
<dbReference type="PANTHER" id="PTHR48097">
    <property type="entry name" value="L-THREONINE ALDOLASE-RELATED"/>
    <property type="match status" value="1"/>
</dbReference>
<dbReference type="Gene3D" id="3.40.640.10">
    <property type="entry name" value="Type I PLP-dependent aspartate aminotransferase-like (Major domain)"/>
    <property type="match status" value="1"/>
</dbReference>
<evidence type="ECO:0000259" key="5">
    <source>
        <dbReference type="Pfam" id="PF01212"/>
    </source>
</evidence>
<keyword evidence="3" id="KW-0663">Pyridoxal phosphate</keyword>
<dbReference type="InterPro" id="IPR015422">
    <property type="entry name" value="PyrdxlP-dep_Trfase_small"/>
</dbReference>
<dbReference type="Pfam" id="PF01212">
    <property type="entry name" value="Beta_elim_lyase"/>
    <property type="match status" value="1"/>
</dbReference>
<comment type="caution">
    <text evidence="6">The sequence shown here is derived from an EMBL/GenBank/DDBJ whole genome shotgun (WGS) entry which is preliminary data.</text>
</comment>
<feature type="domain" description="Aromatic amino acid beta-eliminating lyase/threonine aldolase" evidence="5">
    <location>
        <begin position="30"/>
        <end position="334"/>
    </location>
</feature>
<evidence type="ECO:0000256" key="1">
    <source>
        <dbReference type="ARBA" id="ARBA00001933"/>
    </source>
</evidence>
<feature type="region of interest" description="Disordered" evidence="4">
    <location>
        <begin position="1"/>
        <end position="20"/>
    </location>
</feature>
<dbReference type="EMBL" id="JACYHB010000003">
    <property type="protein sequence ID" value="MBD8078592.1"/>
    <property type="molecule type" value="Genomic_DNA"/>
</dbReference>
<name>A0A927IZN2_9MICO</name>
<dbReference type="PANTHER" id="PTHR48097:SF5">
    <property type="entry name" value="LOW SPECIFICITY L-THREONINE ALDOLASE"/>
    <property type="match status" value="1"/>
</dbReference>
<feature type="region of interest" description="Disordered" evidence="4">
    <location>
        <begin position="390"/>
        <end position="411"/>
    </location>
</feature>
<dbReference type="InterPro" id="IPR015421">
    <property type="entry name" value="PyrdxlP-dep_Trfase_major"/>
</dbReference>
<evidence type="ECO:0000256" key="3">
    <source>
        <dbReference type="ARBA" id="ARBA00022898"/>
    </source>
</evidence>
<accession>A0A927IZN2</accession>
<evidence type="ECO:0000313" key="6">
    <source>
        <dbReference type="EMBL" id="MBD8078592.1"/>
    </source>
</evidence>
<dbReference type="GO" id="GO:0006520">
    <property type="term" value="P:amino acid metabolic process"/>
    <property type="evidence" value="ECO:0007669"/>
    <property type="project" value="InterPro"/>
</dbReference>
<proteinExistence type="inferred from homology"/>
<dbReference type="Gene3D" id="3.90.1150.10">
    <property type="entry name" value="Aspartate Aminotransferase, domain 1"/>
    <property type="match status" value="1"/>
</dbReference>
<comment type="cofactor">
    <cofactor evidence="1">
        <name>pyridoxal 5'-phosphate</name>
        <dbReference type="ChEBI" id="CHEBI:597326"/>
    </cofactor>
</comment>
<comment type="similarity">
    <text evidence="2">Belongs to the threonine aldolase family.</text>
</comment>
<evidence type="ECO:0000256" key="2">
    <source>
        <dbReference type="ARBA" id="ARBA00006966"/>
    </source>
</evidence>
<evidence type="ECO:0000313" key="7">
    <source>
        <dbReference type="Proteomes" id="UP000610846"/>
    </source>
</evidence>
<dbReference type="GO" id="GO:0016829">
    <property type="term" value="F:lyase activity"/>
    <property type="evidence" value="ECO:0007669"/>
    <property type="project" value="InterPro"/>
</dbReference>
<reference evidence="6" key="2">
    <citation type="submission" date="2020-09" db="EMBL/GenBank/DDBJ databases">
        <authorList>
            <person name="Yu Y."/>
        </authorList>
    </citation>
    <scope>NUCLEOTIDE SEQUENCE</scope>
    <source>
        <strain evidence="6">KCTC 49039</strain>
    </source>
</reference>
<sequence>MCSFDSRLPGARSPDRHGRAQSYAVPVTSFASDNYSPAHPDVLVALAAASAGHEPSYGADPWTARLQEVVREQLGPDAAAYPVLTGTGANVVALMAMLPRWGAVVASEHAHLNTDENGAPERVGGIKVLPVPAPDGLLTPAAVERYADDLGDPHRAQPLVVSLTQSTELGTVYGPDEIRAVAAAAHARGLRVHLDGSRLANAAAALDVPLRALTTDAGVDVLSFGGTKNGIALGEAVVVLDPSAVDGVEFVRKATMQLASKMRYVSAQLLALFEPVGEPVGEPVAETGEGADGDPLWLRNARHANAMAARLRSGLAASGVAFTQPTQVNAVFATLPRDVAATLRARHRFYDWGPGETSDRVEVRWMCAWDTTPTDVDAFVADVRAELATADPAPTTQAPAAPASPLGGPVS</sequence>
<keyword evidence="7" id="KW-1185">Reference proteome</keyword>
<gene>
    <name evidence="6" type="ORF">IF651_05900</name>
</gene>
<reference evidence="6" key="1">
    <citation type="journal article" date="2018" name="Curr. Microbiol.">
        <title>Cellulosimicrobium arenosum sp. nov., Isolated from Marine Sediment Sand.</title>
        <authorList>
            <person name="Oh M."/>
            <person name="Kim J.H."/>
            <person name="Yoon J.H."/>
            <person name="Schumann P."/>
            <person name="Kim W."/>
        </authorList>
    </citation>
    <scope>NUCLEOTIDE SEQUENCE</scope>
    <source>
        <strain evidence="6">KCTC 49039</strain>
    </source>
</reference>
<organism evidence="6 7">
    <name type="scientific">Cellulosimicrobium arenosum</name>
    <dbReference type="NCBI Taxonomy" id="2708133"/>
    <lineage>
        <taxon>Bacteria</taxon>
        <taxon>Bacillati</taxon>
        <taxon>Actinomycetota</taxon>
        <taxon>Actinomycetes</taxon>
        <taxon>Micrococcales</taxon>
        <taxon>Promicromonosporaceae</taxon>
        <taxon>Cellulosimicrobium</taxon>
    </lineage>
</organism>
<dbReference type="InterPro" id="IPR001597">
    <property type="entry name" value="ArAA_b-elim_lyase/Thr_aldolase"/>
</dbReference>
<dbReference type="InterPro" id="IPR015424">
    <property type="entry name" value="PyrdxlP-dep_Trfase"/>
</dbReference>
<dbReference type="SUPFAM" id="SSF53383">
    <property type="entry name" value="PLP-dependent transferases"/>
    <property type="match status" value="1"/>
</dbReference>
<evidence type="ECO:0000256" key="4">
    <source>
        <dbReference type="SAM" id="MobiDB-lite"/>
    </source>
</evidence>